<feature type="region of interest" description="Disordered" evidence="1">
    <location>
        <begin position="1"/>
        <end position="26"/>
    </location>
</feature>
<dbReference type="CTD" id="20330387"/>
<gene>
    <name evidence="2" type="ORF">T265_16222</name>
</gene>
<evidence type="ECO:0000313" key="3">
    <source>
        <dbReference type="Proteomes" id="UP000054324"/>
    </source>
</evidence>
<dbReference type="OrthoDB" id="2133912at2759"/>
<dbReference type="Proteomes" id="UP000054324">
    <property type="component" value="Unassembled WGS sequence"/>
</dbReference>
<dbReference type="EMBL" id="KL606305">
    <property type="protein sequence ID" value="KER18206.1"/>
    <property type="molecule type" value="Genomic_DNA"/>
</dbReference>
<protein>
    <submittedName>
        <fullName evidence="2">Uncharacterized protein</fullName>
    </submittedName>
</protein>
<name>A0A074YTU8_OPIVI</name>
<dbReference type="KEGG" id="ovi:T265_16222"/>
<keyword evidence="3" id="KW-1185">Reference proteome</keyword>
<dbReference type="RefSeq" id="XP_009178047.1">
    <property type="nucleotide sequence ID" value="XM_009179783.1"/>
</dbReference>
<dbReference type="AlphaFoldDB" id="A0A074YTU8"/>
<feature type="compositionally biased region" description="Polar residues" evidence="1">
    <location>
        <begin position="17"/>
        <end position="26"/>
    </location>
</feature>
<evidence type="ECO:0000256" key="1">
    <source>
        <dbReference type="SAM" id="MobiDB-lite"/>
    </source>
</evidence>
<organism evidence="2 3">
    <name type="scientific">Opisthorchis viverrini</name>
    <name type="common">Southeast Asian liver fluke</name>
    <dbReference type="NCBI Taxonomy" id="6198"/>
    <lineage>
        <taxon>Eukaryota</taxon>
        <taxon>Metazoa</taxon>
        <taxon>Spiralia</taxon>
        <taxon>Lophotrochozoa</taxon>
        <taxon>Platyhelminthes</taxon>
        <taxon>Trematoda</taxon>
        <taxon>Digenea</taxon>
        <taxon>Opisthorchiida</taxon>
        <taxon>Opisthorchiata</taxon>
        <taxon>Opisthorchiidae</taxon>
        <taxon>Opisthorchis</taxon>
    </lineage>
</organism>
<dbReference type="GeneID" id="20330387"/>
<feature type="non-terminal residue" evidence="2">
    <location>
        <position position="1"/>
    </location>
</feature>
<proteinExistence type="predicted"/>
<feature type="non-terminal residue" evidence="2">
    <location>
        <position position="113"/>
    </location>
</feature>
<accession>A0A074YTU8</accession>
<dbReference type="STRING" id="6198.A0A074YTU8"/>
<sequence length="113" mass="12615">TPKPVPRHRSTARANVLPTTSEGDLSELSQISSIPTEDVQAATALSDVETDEVEIQIHHLDLDQGIIKETWQRVCVNYEFLDDTESTETTLLPKGVISEDGKQQWTATFDYSK</sequence>
<evidence type="ECO:0000313" key="2">
    <source>
        <dbReference type="EMBL" id="KER18206.1"/>
    </source>
</evidence>
<reference evidence="2 3" key="1">
    <citation type="submission" date="2013-11" db="EMBL/GenBank/DDBJ databases">
        <title>Opisthorchis viverrini - life in the bile duct.</title>
        <authorList>
            <person name="Young N.D."/>
            <person name="Nagarajan N."/>
            <person name="Lin S.J."/>
            <person name="Korhonen P.K."/>
            <person name="Jex A.R."/>
            <person name="Hall R.S."/>
            <person name="Safavi-Hemami H."/>
            <person name="Kaewkong W."/>
            <person name="Bertrand D."/>
            <person name="Gao S."/>
            <person name="Seet Q."/>
            <person name="Wongkham S."/>
            <person name="Teh B.T."/>
            <person name="Wongkham C."/>
            <person name="Intapan P.M."/>
            <person name="Maleewong W."/>
            <person name="Yang X."/>
            <person name="Hu M."/>
            <person name="Wang Z."/>
            <person name="Hofmann A."/>
            <person name="Sternberg P.W."/>
            <person name="Tan P."/>
            <person name="Wang J."/>
            <person name="Gasser R.B."/>
        </authorList>
    </citation>
    <scope>NUCLEOTIDE SEQUENCE [LARGE SCALE GENOMIC DNA]</scope>
</reference>
<feature type="compositionally biased region" description="Basic residues" evidence="1">
    <location>
        <begin position="1"/>
        <end position="11"/>
    </location>
</feature>